<dbReference type="InterPro" id="IPR015797">
    <property type="entry name" value="NUDIX_hydrolase-like_dom_sf"/>
</dbReference>
<evidence type="ECO:0000256" key="4">
    <source>
        <dbReference type="RuleBase" id="RU003476"/>
    </source>
</evidence>
<dbReference type="PATRIC" id="fig|1300344.3.peg.59"/>
<dbReference type="Pfam" id="PF00293">
    <property type="entry name" value="NUDIX"/>
    <property type="match status" value="1"/>
</dbReference>
<dbReference type="PANTHER" id="PTHR43046">
    <property type="entry name" value="GDP-MANNOSE MANNOSYL HYDROLASE"/>
    <property type="match status" value="1"/>
</dbReference>
<evidence type="ECO:0000256" key="2">
    <source>
        <dbReference type="ARBA" id="ARBA00005582"/>
    </source>
</evidence>
<evidence type="ECO:0000256" key="1">
    <source>
        <dbReference type="ARBA" id="ARBA00001946"/>
    </source>
</evidence>
<feature type="domain" description="Nudix hydrolase" evidence="5">
    <location>
        <begin position="2"/>
        <end position="143"/>
    </location>
</feature>
<dbReference type="EMBL" id="CP014209">
    <property type="protein sequence ID" value="ANC29658.1"/>
    <property type="molecule type" value="Genomic_DNA"/>
</dbReference>
<evidence type="ECO:0000256" key="3">
    <source>
        <dbReference type="ARBA" id="ARBA00022801"/>
    </source>
</evidence>
<dbReference type="CDD" id="cd02883">
    <property type="entry name" value="NUDIX_Hydrolase"/>
    <property type="match status" value="1"/>
</dbReference>
<dbReference type="Proteomes" id="UP000076794">
    <property type="component" value="Chromosome"/>
</dbReference>
<comment type="similarity">
    <text evidence="2 4">Belongs to the Nudix hydrolase family.</text>
</comment>
<evidence type="ECO:0000259" key="5">
    <source>
        <dbReference type="PROSITE" id="PS51462"/>
    </source>
</evidence>
<dbReference type="PANTHER" id="PTHR43046:SF16">
    <property type="entry name" value="ADP-RIBOSE PYROPHOSPHATASE YJHB-RELATED"/>
    <property type="match status" value="1"/>
</dbReference>
<dbReference type="PROSITE" id="PS00893">
    <property type="entry name" value="NUDIX_BOX"/>
    <property type="match status" value="1"/>
</dbReference>
<dbReference type="STRING" id="1300344.I598_0062"/>
<evidence type="ECO:0000313" key="7">
    <source>
        <dbReference type="Proteomes" id="UP000076794"/>
    </source>
</evidence>
<keyword evidence="3 4" id="KW-0378">Hydrolase</keyword>
<dbReference type="InterPro" id="IPR020476">
    <property type="entry name" value="Nudix_hydrolase"/>
</dbReference>
<dbReference type="AlphaFoldDB" id="A0A168E692"/>
<dbReference type="PROSITE" id="PS51462">
    <property type="entry name" value="NUDIX"/>
    <property type="match status" value="1"/>
</dbReference>
<dbReference type="PRINTS" id="PR00502">
    <property type="entry name" value="NUDIXFAMILY"/>
</dbReference>
<dbReference type="OrthoDB" id="9804442at2"/>
<dbReference type="SUPFAM" id="SSF55811">
    <property type="entry name" value="Nudix"/>
    <property type="match status" value="1"/>
</dbReference>
<dbReference type="GO" id="GO:0016787">
    <property type="term" value="F:hydrolase activity"/>
    <property type="evidence" value="ECO:0007669"/>
    <property type="project" value="UniProtKB-KW"/>
</dbReference>
<protein>
    <recommendedName>
        <fullName evidence="5">Nudix hydrolase domain-containing protein</fullName>
    </recommendedName>
</protein>
<organism evidence="6 7">
    <name type="scientific">Isoptericola dokdonensis DS-3</name>
    <dbReference type="NCBI Taxonomy" id="1300344"/>
    <lineage>
        <taxon>Bacteria</taxon>
        <taxon>Bacillati</taxon>
        <taxon>Actinomycetota</taxon>
        <taxon>Actinomycetes</taxon>
        <taxon>Micrococcales</taxon>
        <taxon>Promicromonosporaceae</taxon>
        <taxon>Isoptericola</taxon>
    </lineage>
</organism>
<sequence length="149" mass="16015">MRLRVAAYAVIVDEGRVLLPHWRSGDHQSGWTLPGGGLDPGEDPADAAVREVREETGYDVVLDGLLGIDSIVVAEGRRVLAPTHVDDPSAMHGLRILYRAHVVGGELRVEVDGSTDDVAWHRLEDVAGLERAELVDTGLDLAGVVVPSR</sequence>
<comment type="cofactor">
    <cofactor evidence="1">
        <name>Mg(2+)</name>
        <dbReference type="ChEBI" id="CHEBI:18420"/>
    </cofactor>
</comment>
<dbReference type="InterPro" id="IPR020084">
    <property type="entry name" value="NUDIX_hydrolase_CS"/>
</dbReference>
<name>A0A168E692_9MICO</name>
<gene>
    <name evidence="6" type="ORF">I598_0062</name>
</gene>
<evidence type="ECO:0000313" key="6">
    <source>
        <dbReference type="EMBL" id="ANC29658.1"/>
    </source>
</evidence>
<reference evidence="6 7" key="1">
    <citation type="submission" date="2016-01" db="EMBL/GenBank/DDBJ databases">
        <title>Complete genome sequence of a soil Actinobacterium, Isoptericola dokdonensis DS-3.</title>
        <authorList>
            <person name="Kwon S.-K."/>
            <person name="Kim J.F."/>
        </authorList>
    </citation>
    <scope>NUCLEOTIDE SEQUENCE [LARGE SCALE GENOMIC DNA]</scope>
    <source>
        <strain evidence="6 7">DS-3</strain>
    </source>
</reference>
<keyword evidence="7" id="KW-1185">Reference proteome</keyword>
<dbReference type="KEGG" id="ido:I598_0062"/>
<proteinExistence type="inferred from homology"/>
<accession>A0A168E692</accession>
<dbReference type="InterPro" id="IPR000086">
    <property type="entry name" value="NUDIX_hydrolase_dom"/>
</dbReference>
<dbReference type="Gene3D" id="3.90.79.10">
    <property type="entry name" value="Nucleoside Triphosphate Pyrophosphohydrolase"/>
    <property type="match status" value="1"/>
</dbReference>
<dbReference type="RefSeq" id="WP_068200163.1">
    <property type="nucleotide sequence ID" value="NZ_CP014209.1"/>
</dbReference>